<accession>A0ABD3H055</accession>
<sequence>MIDTVEERFRVYYQKEFRRSDTSVRGRVVGGLREDLDVERADRAELIAELDEARLPAEGRDVKIVVDNYVHEDAPPAHPEGPPLTPAQELVAALLKTIELQAEVIGLKDQLKKTSDALEVERRHNFADGSVMATWHVERTEFQRRIELLTRERDDAVCVYEELEADFAQQMGILTPDELARPTPSRRYNVLIHLHRLLSY</sequence>
<keyword evidence="2" id="KW-1185">Reference proteome</keyword>
<evidence type="ECO:0000313" key="2">
    <source>
        <dbReference type="Proteomes" id="UP001633002"/>
    </source>
</evidence>
<protein>
    <submittedName>
        <fullName evidence="1">Uncharacterized protein</fullName>
    </submittedName>
</protein>
<reference evidence="1 2" key="1">
    <citation type="submission" date="2024-09" db="EMBL/GenBank/DDBJ databases">
        <title>Chromosome-scale assembly of Riccia sorocarpa.</title>
        <authorList>
            <person name="Paukszto L."/>
        </authorList>
    </citation>
    <scope>NUCLEOTIDE SEQUENCE [LARGE SCALE GENOMIC DNA]</scope>
    <source>
        <strain evidence="1">LP-2024</strain>
        <tissue evidence="1">Aerial parts of the thallus</tissue>
    </source>
</reference>
<dbReference type="AlphaFoldDB" id="A0ABD3H055"/>
<proteinExistence type="predicted"/>
<organism evidence="1 2">
    <name type="scientific">Riccia sorocarpa</name>
    <dbReference type="NCBI Taxonomy" id="122646"/>
    <lineage>
        <taxon>Eukaryota</taxon>
        <taxon>Viridiplantae</taxon>
        <taxon>Streptophyta</taxon>
        <taxon>Embryophyta</taxon>
        <taxon>Marchantiophyta</taxon>
        <taxon>Marchantiopsida</taxon>
        <taxon>Marchantiidae</taxon>
        <taxon>Marchantiales</taxon>
        <taxon>Ricciaceae</taxon>
        <taxon>Riccia</taxon>
    </lineage>
</organism>
<evidence type="ECO:0000313" key="1">
    <source>
        <dbReference type="EMBL" id="KAL3684918.1"/>
    </source>
</evidence>
<name>A0ABD3H055_9MARC</name>
<gene>
    <name evidence="1" type="ORF">R1sor_002940</name>
</gene>
<comment type="caution">
    <text evidence="1">The sequence shown here is derived from an EMBL/GenBank/DDBJ whole genome shotgun (WGS) entry which is preliminary data.</text>
</comment>
<dbReference type="EMBL" id="JBJQOH010000006">
    <property type="protein sequence ID" value="KAL3684918.1"/>
    <property type="molecule type" value="Genomic_DNA"/>
</dbReference>
<dbReference type="Proteomes" id="UP001633002">
    <property type="component" value="Unassembled WGS sequence"/>
</dbReference>